<feature type="signal peptide" evidence="1">
    <location>
        <begin position="1"/>
        <end position="20"/>
    </location>
</feature>
<name>A0ABS4CJZ7_9ENTE</name>
<evidence type="ECO:0000313" key="2">
    <source>
        <dbReference type="EMBL" id="MBP1046937.1"/>
    </source>
</evidence>
<keyword evidence="1" id="KW-0732">Signal</keyword>
<dbReference type="Proteomes" id="UP000673375">
    <property type="component" value="Unassembled WGS sequence"/>
</dbReference>
<reference evidence="2 3" key="1">
    <citation type="submission" date="2020-12" db="EMBL/GenBank/DDBJ databases">
        <title>Vagococcus allomyrinae sp. nov. and Enterococcus lavae sp. nov., isolated from the larvae of Allomyrina dichotoma.</title>
        <authorList>
            <person name="Lee S.D."/>
        </authorList>
    </citation>
    <scope>NUCLEOTIDE SEQUENCE [LARGE SCALE GENOMIC DNA]</scope>
    <source>
        <strain evidence="2 3">BWM-S5</strain>
    </source>
</reference>
<feature type="chain" id="PRO_5047290507" description="Lipoprotein" evidence="1">
    <location>
        <begin position="21"/>
        <end position="149"/>
    </location>
</feature>
<comment type="caution">
    <text evidence="2">The sequence shown here is derived from an EMBL/GenBank/DDBJ whole genome shotgun (WGS) entry which is preliminary data.</text>
</comment>
<dbReference type="EMBL" id="JAEDXU010000005">
    <property type="protein sequence ID" value="MBP1046937.1"/>
    <property type="molecule type" value="Genomic_DNA"/>
</dbReference>
<evidence type="ECO:0008006" key="4">
    <source>
        <dbReference type="Google" id="ProtNLM"/>
    </source>
</evidence>
<keyword evidence="3" id="KW-1185">Reference proteome</keyword>
<proteinExistence type="predicted"/>
<protein>
    <recommendedName>
        <fullName evidence="4">Lipoprotein</fullName>
    </recommendedName>
</protein>
<dbReference type="RefSeq" id="WP_209557719.1">
    <property type="nucleotide sequence ID" value="NZ_JAEDXU010000005.1"/>
</dbReference>
<gene>
    <name evidence="2" type="ORF">I6N96_11720</name>
</gene>
<evidence type="ECO:0000256" key="1">
    <source>
        <dbReference type="SAM" id="SignalP"/>
    </source>
</evidence>
<dbReference type="PROSITE" id="PS51257">
    <property type="entry name" value="PROKAR_LIPOPROTEIN"/>
    <property type="match status" value="1"/>
</dbReference>
<evidence type="ECO:0000313" key="3">
    <source>
        <dbReference type="Proteomes" id="UP000673375"/>
    </source>
</evidence>
<sequence length="149" mass="16297">MKKKVLYIGILISMVTVLFAGCGSTADKEAGADQSAKSEKKQANVDDIRVGQTKEELIKAYGEPEKTISDNTEVIQGLTTDMADLQADMTGEQEEQVKQFFGGSEEKMQEAFTDMLDTASEGIELLTYAIDGKEINIYIVGGKVLLRTF</sequence>
<organism evidence="2 3">
    <name type="scientific">Enterococcus larvae</name>
    <dbReference type="NCBI Taxonomy" id="2794352"/>
    <lineage>
        <taxon>Bacteria</taxon>
        <taxon>Bacillati</taxon>
        <taxon>Bacillota</taxon>
        <taxon>Bacilli</taxon>
        <taxon>Lactobacillales</taxon>
        <taxon>Enterococcaceae</taxon>
        <taxon>Enterococcus</taxon>
    </lineage>
</organism>
<accession>A0ABS4CJZ7</accession>